<proteinExistence type="predicted"/>
<feature type="transmembrane region" description="Helical" evidence="2">
    <location>
        <begin position="27"/>
        <end position="47"/>
    </location>
</feature>
<dbReference type="InterPro" id="IPR050994">
    <property type="entry name" value="At_inactive_RLKs"/>
</dbReference>
<sequence>MQSLNIEPERPKNPYGPGGRHSQDTSFISAKMYFVICLALFTMMGIIKMAMPVDDINDEWAKKGGASGGWGAEHNHPVIDNGSGGSVNPPKQNSPPAQTYYPLKSQSSNIDQGLNDKEFRSDDLMNALAPIVALPAQPRSEYKMYQEAANFVPEDLLYDTNTPHGKAFDFILNRDKRKLSGDDKHLFQRFVLTLIFYAWGELMRMIQKNITLLRMPEVGGRLHECHWVKKSLEDHFWGILSIESESDQRVGVTKCNNDMEVIELRLADLNLVGPVPSALGDLDELRYLSLDGNNFSGSIPDVFTGLTNLERVYLNFNEFNGVMPSSLCFLREEGVLEDLWSDCGGYPITCTCCTVCCDMVAECDEMASQQGGSD</sequence>
<organism evidence="3 4">
    <name type="scientific">Skeletonema marinoi</name>
    <dbReference type="NCBI Taxonomy" id="267567"/>
    <lineage>
        <taxon>Eukaryota</taxon>
        <taxon>Sar</taxon>
        <taxon>Stramenopiles</taxon>
        <taxon>Ochrophyta</taxon>
        <taxon>Bacillariophyta</taxon>
        <taxon>Coscinodiscophyceae</taxon>
        <taxon>Thalassiosirophycidae</taxon>
        <taxon>Thalassiosirales</taxon>
        <taxon>Skeletonemataceae</taxon>
        <taxon>Skeletonema</taxon>
        <taxon>Skeletonema marinoi-dohrnii complex</taxon>
    </lineage>
</organism>
<name>A0AAD9DG89_9STRA</name>
<dbReference type="PANTHER" id="PTHR48010">
    <property type="entry name" value="OS05G0588300 PROTEIN"/>
    <property type="match status" value="1"/>
</dbReference>
<keyword evidence="2" id="KW-1133">Transmembrane helix</keyword>
<keyword evidence="2" id="KW-0472">Membrane</keyword>
<dbReference type="PANTHER" id="PTHR48010:SF55">
    <property type="entry name" value="OS01G0607900 PROTEIN"/>
    <property type="match status" value="1"/>
</dbReference>
<dbReference type="Pfam" id="PF00560">
    <property type="entry name" value="LRR_1"/>
    <property type="match status" value="2"/>
</dbReference>
<comment type="caution">
    <text evidence="3">The sequence shown here is derived from an EMBL/GenBank/DDBJ whole genome shotgun (WGS) entry which is preliminary data.</text>
</comment>
<dbReference type="InterPro" id="IPR001611">
    <property type="entry name" value="Leu-rich_rpt"/>
</dbReference>
<dbReference type="AlphaFoldDB" id="A0AAD9DG89"/>
<evidence type="ECO:0000313" key="4">
    <source>
        <dbReference type="Proteomes" id="UP001224775"/>
    </source>
</evidence>
<evidence type="ECO:0000313" key="3">
    <source>
        <dbReference type="EMBL" id="KAK1744750.1"/>
    </source>
</evidence>
<dbReference type="InterPro" id="IPR032675">
    <property type="entry name" value="LRR_dom_sf"/>
</dbReference>
<keyword evidence="4" id="KW-1185">Reference proteome</keyword>
<evidence type="ECO:0000256" key="2">
    <source>
        <dbReference type="SAM" id="Phobius"/>
    </source>
</evidence>
<evidence type="ECO:0000256" key="1">
    <source>
        <dbReference type="SAM" id="MobiDB-lite"/>
    </source>
</evidence>
<dbReference type="Proteomes" id="UP001224775">
    <property type="component" value="Unassembled WGS sequence"/>
</dbReference>
<dbReference type="Gene3D" id="3.80.10.10">
    <property type="entry name" value="Ribonuclease Inhibitor"/>
    <property type="match status" value="1"/>
</dbReference>
<feature type="region of interest" description="Disordered" evidence="1">
    <location>
        <begin position="1"/>
        <end position="22"/>
    </location>
</feature>
<protein>
    <submittedName>
        <fullName evidence="3">Uncharacterized protein</fullName>
    </submittedName>
</protein>
<gene>
    <name evidence="3" type="ORF">QTG54_004041</name>
</gene>
<dbReference type="EMBL" id="JATAAI010000006">
    <property type="protein sequence ID" value="KAK1744750.1"/>
    <property type="molecule type" value="Genomic_DNA"/>
</dbReference>
<dbReference type="SUPFAM" id="SSF52058">
    <property type="entry name" value="L domain-like"/>
    <property type="match status" value="1"/>
</dbReference>
<reference evidence="3" key="1">
    <citation type="submission" date="2023-06" db="EMBL/GenBank/DDBJ databases">
        <title>Survivors Of The Sea: Transcriptome response of Skeletonema marinoi to long-term dormancy.</title>
        <authorList>
            <person name="Pinder M.I.M."/>
            <person name="Kourtchenko O."/>
            <person name="Robertson E.K."/>
            <person name="Larsson T."/>
            <person name="Maumus F."/>
            <person name="Osuna-Cruz C.M."/>
            <person name="Vancaester E."/>
            <person name="Stenow R."/>
            <person name="Vandepoele K."/>
            <person name="Ploug H."/>
            <person name="Bruchert V."/>
            <person name="Godhe A."/>
            <person name="Topel M."/>
        </authorList>
    </citation>
    <scope>NUCLEOTIDE SEQUENCE</scope>
    <source>
        <strain evidence="3">R05AC</strain>
    </source>
</reference>
<keyword evidence="2" id="KW-0812">Transmembrane</keyword>
<feature type="region of interest" description="Disordered" evidence="1">
    <location>
        <begin position="64"/>
        <end position="108"/>
    </location>
</feature>
<accession>A0AAD9DG89</accession>